<comment type="caution">
    <text evidence="2">The sequence shown here is derived from an EMBL/GenBank/DDBJ whole genome shotgun (WGS) entry which is preliminary data.</text>
</comment>
<feature type="compositionally biased region" description="Low complexity" evidence="1">
    <location>
        <begin position="287"/>
        <end position="297"/>
    </location>
</feature>
<feature type="region of interest" description="Disordered" evidence="1">
    <location>
        <begin position="138"/>
        <end position="210"/>
    </location>
</feature>
<protein>
    <submittedName>
        <fullName evidence="2">Uncharacterized protein</fullName>
    </submittedName>
</protein>
<feature type="compositionally biased region" description="Pro residues" evidence="1">
    <location>
        <begin position="56"/>
        <end position="97"/>
    </location>
</feature>
<accession>A0A7J6KVN8</accession>
<feature type="compositionally biased region" description="Acidic residues" evidence="1">
    <location>
        <begin position="1149"/>
        <end position="1160"/>
    </location>
</feature>
<feature type="non-terminal residue" evidence="2">
    <location>
        <position position="1230"/>
    </location>
</feature>
<feature type="compositionally biased region" description="Pro residues" evidence="1">
    <location>
        <begin position="138"/>
        <end position="180"/>
    </location>
</feature>
<dbReference type="AlphaFoldDB" id="A0A7J6KVN8"/>
<feature type="region of interest" description="Disordered" evidence="1">
    <location>
        <begin position="42"/>
        <end position="108"/>
    </location>
</feature>
<feature type="region of interest" description="Disordered" evidence="1">
    <location>
        <begin position="270"/>
        <end position="304"/>
    </location>
</feature>
<gene>
    <name evidence="2" type="ORF">FOL47_000976</name>
</gene>
<sequence>MPPRKNNRPKCNVCGRFLTKAGLCNACIARDLRNEIHKKEEDEAKAAAVLQQSQAPIPPVAPPAYPPPSSQSTPPAPQQVAPPPPPPPSLPASPPPHTSTIPSGVKRRAKCPVCAKFLTKAGRCNACAARGATPPCPVAPPPHPPASPQPVPHQIPATPIPTPPLSPSIPSPLSLPPSPPSSTSSSSVSSDSDTVSQRDDGMDTDSSESDVELEPCCASCLCRIDVVQFPSSTLRDRKFSQVKVRGIVAEIGLCRACSFYLSKGDGPFNNQGGNQNVPHNDDDDASSNDADSVVAASEDPDDAAPQRRLSNKYLKWQYGWRAFLTHFILTANNLRELEQRLAYVPQAYSSLWGAQFLQKLATRNRISAGQFHNAIQAIKRKVVDITSDIQTFNDNVASGQIARLKTAMNDTAVPSTRCPYGCSEYIDKVGSVSYNHFLRWAFPDVTAFSANSDLHLKGARADFTEPAEEFGRTIMPSVRVTADMGLVLCTCANHDKGSSKSYVHPPKNPHGNLPSPYSDQFSPLIFAPKPFRGMKAKYSSHTWQMRTVQGGFGGLSSFSVTTKPKWDIRSQHHADLEALYREGRPEIESFVTSNYSRNPLAQPGLDAVRNLPLPTCFQQEEALAGATFIPLDDSINLLNSMKHKVSVVVDEQQQQQQNVQQQQPQPAAIDEEDPVAADVVNIDQVDNPQPDQHVAEEEPDNQNRRNVTWPLAYANAQVCDSYGAMPKTINKFQGKFTPLLWVFIRLFTVYPILWHSFSVAEPIDANDEAEVLSLRVAKAYLSTFLPGCISSHRIRDAGVHRANPINVQNTLRLRSETIHGLIPNPQEDAACMDTSVILCRLLKTFPNVHACHVPNRSIQVTPDFIEARLQELPDQAARDDCLVLAVCTTARATGSGRANRISQYIATDNSYWEIASIIDVDGNANSPWDRAGDRQQNLNWDAKCILRNPGPFNSWFESCRNPTIERLTQAQQRIDTMRGSWKCLIYVRRAGGKVLKTKLDYLQYTGGQGTMVCGRHNLPLIVTPPASEERPSLKCGYRDSTGNFPCDRVGKWSCPQFDCRTCLCRTHSKEALKNAANDPQLVMVSENPQQPLVAHQPERIQDIFLPEQIDQGVDPLADLIDQQQHNEGSSVSDGEPVDLPIDGAFDLDEPLGQGDFDEENRTDMPATGAGDTPVMMDNQSGLPGHILLNKHYGLLNRPGSVNYVSAKSGAFFQRLTARFAGASIPLLYPE</sequence>
<reference evidence="2 3" key="1">
    <citation type="submission" date="2020-04" db="EMBL/GenBank/DDBJ databases">
        <title>Perkinsus chesapeaki whole genome sequence.</title>
        <authorList>
            <person name="Bogema D.R."/>
        </authorList>
    </citation>
    <scope>NUCLEOTIDE SEQUENCE [LARGE SCALE GENOMIC DNA]</scope>
    <source>
        <strain evidence="2">ATCC PRA-425</strain>
    </source>
</reference>
<organism evidence="2 3">
    <name type="scientific">Perkinsus chesapeaki</name>
    <name type="common">Clam parasite</name>
    <name type="synonym">Perkinsus andrewsi</name>
    <dbReference type="NCBI Taxonomy" id="330153"/>
    <lineage>
        <taxon>Eukaryota</taxon>
        <taxon>Sar</taxon>
        <taxon>Alveolata</taxon>
        <taxon>Perkinsozoa</taxon>
        <taxon>Perkinsea</taxon>
        <taxon>Perkinsida</taxon>
        <taxon>Perkinsidae</taxon>
        <taxon>Perkinsus</taxon>
    </lineage>
</organism>
<proteinExistence type="predicted"/>
<evidence type="ECO:0000256" key="1">
    <source>
        <dbReference type="SAM" id="MobiDB-lite"/>
    </source>
</evidence>
<evidence type="ECO:0000313" key="2">
    <source>
        <dbReference type="EMBL" id="KAF4650659.1"/>
    </source>
</evidence>
<feature type="compositionally biased region" description="Low complexity" evidence="1">
    <location>
        <begin position="181"/>
        <end position="195"/>
    </location>
</feature>
<feature type="region of interest" description="Disordered" evidence="1">
    <location>
        <begin position="1149"/>
        <end position="1172"/>
    </location>
</feature>
<feature type="compositionally biased region" description="Low complexity" evidence="1">
    <location>
        <begin position="46"/>
        <end position="55"/>
    </location>
</feature>
<dbReference type="Proteomes" id="UP000591131">
    <property type="component" value="Unassembled WGS sequence"/>
</dbReference>
<name>A0A7J6KVN8_PERCH</name>
<keyword evidence="3" id="KW-1185">Reference proteome</keyword>
<dbReference type="EMBL" id="JAAPAO010001208">
    <property type="protein sequence ID" value="KAF4650659.1"/>
    <property type="molecule type" value="Genomic_DNA"/>
</dbReference>
<feature type="region of interest" description="Disordered" evidence="1">
    <location>
        <begin position="685"/>
        <end position="706"/>
    </location>
</feature>
<evidence type="ECO:0000313" key="3">
    <source>
        <dbReference type="Proteomes" id="UP000591131"/>
    </source>
</evidence>
<dbReference type="OrthoDB" id="10487340at2759"/>